<protein>
    <submittedName>
        <fullName evidence="1">Uncharacterized protein</fullName>
    </submittedName>
</protein>
<dbReference type="RefSeq" id="WP_089087836.1">
    <property type="nucleotide sequence ID" value="NZ_BCMH01000002.1"/>
</dbReference>
<organism evidence="1 2">
    <name type="scientific">Secundilactobacillus pentosiphilus</name>
    <dbReference type="NCBI Taxonomy" id="1714682"/>
    <lineage>
        <taxon>Bacteria</taxon>
        <taxon>Bacillati</taxon>
        <taxon>Bacillota</taxon>
        <taxon>Bacilli</taxon>
        <taxon>Lactobacillales</taxon>
        <taxon>Lactobacillaceae</taxon>
        <taxon>Secundilactobacillus</taxon>
    </lineage>
</organism>
<comment type="caution">
    <text evidence="1">The sequence shown here is derived from an EMBL/GenBank/DDBJ whole genome shotgun (WGS) entry which is preliminary data.</text>
</comment>
<accession>A0A1Z5IM51</accession>
<gene>
    <name evidence="1" type="ORF">IWT140_00443</name>
</gene>
<name>A0A1Z5IM51_9LACO</name>
<keyword evidence="2" id="KW-1185">Reference proteome</keyword>
<proteinExistence type="predicted"/>
<dbReference type="Proteomes" id="UP000198430">
    <property type="component" value="Unassembled WGS sequence"/>
</dbReference>
<dbReference type="EMBL" id="BCMH01000002">
    <property type="protein sequence ID" value="GAX02845.1"/>
    <property type="molecule type" value="Genomic_DNA"/>
</dbReference>
<dbReference type="AlphaFoldDB" id="A0A1Z5IM51"/>
<reference evidence="1 2" key="1">
    <citation type="submission" date="2015-11" db="EMBL/GenBank/DDBJ databases">
        <title>Draft genome sequences of new species of the genus Lactobacillus isolated from orchardgrass silage.</title>
        <authorList>
            <person name="Tohno M."/>
            <person name="Tanizawa Y."/>
            <person name="Arita M."/>
        </authorList>
    </citation>
    <scope>NUCLEOTIDE SEQUENCE [LARGE SCALE GENOMIC DNA]</scope>
    <source>
        <strain evidence="1 2">IWT140</strain>
    </source>
</reference>
<sequence>MNNLSPALIQLLQSGITLGGKPHYSVQTYQMMNWIRNESDTQFTIETIIKTLDVRLGRDTIPRATVQVILDNLCGAHLIDRQAEHVNLFSTNQKRRIGLTEMKDMYTVTTRGADTLEFIENHADIIQETKLDPALFDEYATLVNILYKLDQNQLENQTAQSNFSGAFKRFSDVHNDIVNGMKRLDTELNVLLRKLYYQNDQPEDVDKLIQKLNSEAIPHFEQMLALNQKVYSLLKPQNSQNSKDYITTIADSGEDDLADINVNKTIEELNEFRANNSKIIEQTLEHIVWDFSPNATIANNNPHSIYRINNTINTIKTQLMRFQNNLVTVSNAKAELSNKIKDFLQKSDDLTLRLLTPAHLPKDREEELGDLATAQQLPPVVYETLNRPQSRVPNLPHDYSQPPVVDNQRGAKIYQEFIQLLNAQYQLKLDHDIEIQYSETRDLILKLITSTTPQVKSAPNSPVILYDLKLQGSLPIQHQPVSIHCQKDQYRLILPYQALYQLKKVSSNG</sequence>
<evidence type="ECO:0000313" key="2">
    <source>
        <dbReference type="Proteomes" id="UP000198430"/>
    </source>
</evidence>
<evidence type="ECO:0000313" key="1">
    <source>
        <dbReference type="EMBL" id="GAX02845.1"/>
    </source>
</evidence>